<feature type="domain" description="B12-binding" evidence="6">
    <location>
        <begin position="7"/>
        <end position="149"/>
    </location>
</feature>
<dbReference type="SFLD" id="SFLDG01123">
    <property type="entry name" value="methyltransferase_(Class_B)"/>
    <property type="match status" value="1"/>
</dbReference>
<dbReference type="GO" id="GO:0003824">
    <property type="term" value="F:catalytic activity"/>
    <property type="evidence" value="ECO:0007669"/>
    <property type="project" value="InterPro"/>
</dbReference>
<dbReference type="SFLD" id="SFLDS00029">
    <property type="entry name" value="Radical_SAM"/>
    <property type="match status" value="1"/>
</dbReference>
<name>A0A0L6VYT1_9FIRM</name>
<dbReference type="Gene3D" id="3.40.50.280">
    <property type="entry name" value="Cobalamin-binding domain"/>
    <property type="match status" value="1"/>
</dbReference>
<keyword evidence="3" id="KW-0479">Metal-binding</keyword>
<dbReference type="GO" id="GO:0005829">
    <property type="term" value="C:cytosol"/>
    <property type="evidence" value="ECO:0007669"/>
    <property type="project" value="TreeGrafter"/>
</dbReference>
<protein>
    <submittedName>
        <fullName evidence="8">Radical SAM protein</fullName>
    </submittedName>
</protein>
<dbReference type="InterPro" id="IPR034466">
    <property type="entry name" value="Methyltransferase_Class_B"/>
</dbReference>
<dbReference type="AlphaFoldDB" id="A0A0L6VYT1"/>
<dbReference type="GO" id="GO:0046872">
    <property type="term" value="F:metal ion binding"/>
    <property type="evidence" value="ECO:0007669"/>
    <property type="project" value="UniProtKB-KW"/>
</dbReference>
<keyword evidence="9" id="KW-1185">Reference proteome</keyword>
<dbReference type="InterPro" id="IPR058240">
    <property type="entry name" value="rSAM_sf"/>
</dbReference>
<keyword evidence="4" id="KW-0408">Iron</keyword>
<dbReference type="CDD" id="cd01335">
    <property type="entry name" value="Radical_SAM"/>
    <property type="match status" value="1"/>
</dbReference>
<keyword evidence="2" id="KW-0949">S-adenosyl-L-methionine</keyword>
<dbReference type="InterPro" id="IPR007197">
    <property type="entry name" value="rSAM"/>
</dbReference>
<dbReference type="Gene3D" id="3.80.30.20">
    <property type="entry name" value="tm_1862 like domain"/>
    <property type="match status" value="1"/>
</dbReference>
<evidence type="ECO:0000256" key="4">
    <source>
        <dbReference type="ARBA" id="ARBA00023004"/>
    </source>
</evidence>
<evidence type="ECO:0000259" key="7">
    <source>
        <dbReference type="PROSITE" id="PS51918"/>
    </source>
</evidence>
<organism evidence="8 9">
    <name type="scientific">Thermincola ferriacetica</name>
    <dbReference type="NCBI Taxonomy" id="281456"/>
    <lineage>
        <taxon>Bacteria</taxon>
        <taxon>Bacillati</taxon>
        <taxon>Bacillota</taxon>
        <taxon>Clostridia</taxon>
        <taxon>Eubacteriales</taxon>
        <taxon>Thermincolaceae</taxon>
        <taxon>Thermincola</taxon>
    </lineage>
</organism>
<evidence type="ECO:0000313" key="8">
    <source>
        <dbReference type="EMBL" id="KNZ68381.1"/>
    </source>
</evidence>
<reference evidence="9" key="1">
    <citation type="submission" date="2015-07" db="EMBL/GenBank/DDBJ databases">
        <title>Complete Genome of Thermincola ferriacetica strain Z-0001T.</title>
        <authorList>
            <person name="Lusk B."/>
            <person name="Badalamenti J.P."/>
            <person name="Parameswaran P."/>
            <person name="Bond D.R."/>
            <person name="Torres C.I."/>
        </authorList>
    </citation>
    <scope>NUCLEOTIDE SEQUENCE [LARGE SCALE GENOMIC DNA]</scope>
    <source>
        <strain evidence="9">Z-0001</strain>
    </source>
</reference>
<dbReference type="PROSITE" id="PS51332">
    <property type="entry name" value="B12_BINDING"/>
    <property type="match status" value="1"/>
</dbReference>
<keyword evidence="5" id="KW-0411">Iron-sulfur</keyword>
<dbReference type="PROSITE" id="PS51918">
    <property type="entry name" value="RADICAL_SAM"/>
    <property type="match status" value="1"/>
</dbReference>
<evidence type="ECO:0000256" key="3">
    <source>
        <dbReference type="ARBA" id="ARBA00022723"/>
    </source>
</evidence>
<dbReference type="CDD" id="cd02068">
    <property type="entry name" value="radical_SAM_B12_BD"/>
    <property type="match status" value="1"/>
</dbReference>
<dbReference type="InterPro" id="IPR023404">
    <property type="entry name" value="rSAM_horseshoe"/>
</dbReference>
<dbReference type="InterPro" id="IPR006158">
    <property type="entry name" value="Cobalamin-bd"/>
</dbReference>
<dbReference type="InterPro" id="IPR006638">
    <property type="entry name" value="Elp3/MiaA/NifB-like_rSAM"/>
</dbReference>
<dbReference type="Pfam" id="PF02310">
    <property type="entry name" value="B12-binding"/>
    <property type="match status" value="1"/>
</dbReference>
<dbReference type="Pfam" id="PF04055">
    <property type="entry name" value="Radical_SAM"/>
    <property type="match status" value="1"/>
</dbReference>
<evidence type="ECO:0000313" key="9">
    <source>
        <dbReference type="Proteomes" id="UP000037175"/>
    </source>
</evidence>
<gene>
    <name evidence="8" type="ORF">Tfer_3074</name>
</gene>
<dbReference type="Proteomes" id="UP000037175">
    <property type="component" value="Unassembled WGS sequence"/>
</dbReference>
<proteinExistence type="predicted"/>
<sequence>MRVLMIQALSVEGVSQEKVYPIGIVTLAGQLQQGGHQVDIVDMNLEVDPFGAVKERLLAFRPDVVGISLRNIDPLANKTSSLIPPFVVAVRLIAAVLPQARIIAGGTGFSLFPERLMLELPEIDYGVVGEAEVTFPALLDNLDNPPPLPGLCLREGKGIRVTPPSREFDMANYIPPYRQLLNPSLYLDINSYVPAIGIETKRGCPFNCAYCVYPKLQGRKLRCRPPKAVVDEIEVLHKEYGITSFHFTDPVLNIPQGHLEEICHELIRRKLAVRWDGFMREDQLNEKNIALFAKAGCECFSFSPDGLCQEALDILQKNLNEADILKAARLAAQTGITTVYHFMVNVPGETERTCRKSIDFLEKIYEIHSKRRNLGTVVLNNIRILPGTPIEKMARAQGVIGPDTDLLYPTYYNPQPFDRFRYKLETIQLARNVFMWQEVTHSNENTVARTPAKY</sequence>
<dbReference type="GO" id="GO:0051539">
    <property type="term" value="F:4 iron, 4 sulfur cluster binding"/>
    <property type="evidence" value="ECO:0007669"/>
    <property type="project" value="UniProtKB-KW"/>
</dbReference>
<feature type="domain" description="Radical SAM core" evidence="7">
    <location>
        <begin position="190"/>
        <end position="430"/>
    </location>
</feature>
<evidence type="ECO:0000256" key="5">
    <source>
        <dbReference type="ARBA" id="ARBA00023014"/>
    </source>
</evidence>
<evidence type="ECO:0000256" key="2">
    <source>
        <dbReference type="ARBA" id="ARBA00022691"/>
    </source>
</evidence>
<dbReference type="InterPro" id="IPR051198">
    <property type="entry name" value="BchE-like"/>
</dbReference>
<evidence type="ECO:0000259" key="6">
    <source>
        <dbReference type="PROSITE" id="PS51332"/>
    </source>
</evidence>
<dbReference type="PANTHER" id="PTHR43409:SF16">
    <property type="entry name" value="SLR0320 PROTEIN"/>
    <property type="match status" value="1"/>
</dbReference>
<dbReference type="NCBIfam" id="TIGR04385">
    <property type="entry name" value="B12_rSAM_cofa1"/>
    <property type="match status" value="1"/>
</dbReference>
<dbReference type="GO" id="GO:0031419">
    <property type="term" value="F:cobalamin binding"/>
    <property type="evidence" value="ECO:0007669"/>
    <property type="project" value="InterPro"/>
</dbReference>
<dbReference type="PANTHER" id="PTHR43409">
    <property type="entry name" value="ANAEROBIC MAGNESIUM-PROTOPORPHYRIN IX MONOMETHYL ESTER CYCLASE-RELATED"/>
    <property type="match status" value="1"/>
</dbReference>
<comment type="cofactor">
    <cofactor evidence="1">
        <name>[4Fe-4S] cluster</name>
        <dbReference type="ChEBI" id="CHEBI:49883"/>
    </cofactor>
</comment>
<accession>A0A0L6VYT1</accession>
<dbReference type="SFLD" id="SFLDG01082">
    <property type="entry name" value="B12-binding_domain_containing"/>
    <property type="match status" value="1"/>
</dbReference>
<comment type="caution">
    <text evidence="8">The sequence shown here is derived from an EMBL/GenBank/DDBJ whole genome shotgun (WGS) entry which is preliminary data.</text>
</comment>
<dbReference type="RefSeq" id="WP_052219015.1">
    <property type="nucleotide sequence ID" value="NZ_LGTE01000033.1"/>
</dbReference>
<dbReference type="InterPro" id="IPR030837">
    <property type="entry name" value="BzaD-like"/>
</dbReference>
<dbReference type="SMART" id="SM00729">
    <property type="entry name" value="Elp3"/>
    <property type="match status" value="1"/>
</dbReference>
<dbReference type="SUPFAM" id="SSF102114">
    <property type="entry name" value="Radical SAM enzymes"/>
    <property type="match status" value="1"/>
</dbReference>
<evidence type="ECO:0000256" key="1">
    <source>
        <dbReference type="ARBA" id="ARBA00001966"/>
    </source>
</evidence>
<dbReference type="EMBL" id="LGTE01000033">
    <property type="protein sequence ID" value="KNZ68381.1"/>
    <property type="molecule type" value="Genomic_DNA"/>
</dbReference>
<dbReference type="PATRIC" id="fig|281456.6.peg.3219"/>